<dbReference type="InterPro" id="IPR029071">
    <property type="entry name" value="Ubiquitin-like_domsf"/>
</dbReference>
<feature type="domain" description="Ubiquitin-like" evidence="1">
    <location>
        <begin position="21"/>
        <end position="75"/>
    </location>
</feature>
<dbReference type="AlphaFoldDB" id="A0A316Z3Z4"/>
<dbReference type="Pfam" id="PF00240">
    <property type="entry name" value="ubiquitin"/>
    <property type="match status" value="1"/>
</dbReference>
<reference evidence="2 3" key="1">
    <citation type="journal article" date="2018" name="Mol. Biol. Evol.">
        <title>Broad Genomic Sampling Reveals a Smut Pathogenic Ancestry of the Fungal Clade Ustilaginomycotina.</title>
        <authorList>
            <person name="Kijpornyongpan T."/>
            <person name="Mondo S.J."/>
            <person name="Barry K."/>
            <person name="Sandor L."/>
            <person name="Lee J."/>
            <person name="Lipzen A."/>
            <person name="Pangilinan J."/>
            <person name="LaButti K."/>
            <person name="Hainaut M."/>
            <person name="Henrissat B."/>
            <person name="Grigoriev I.V."/>
            <person name="Spatafora J.W."/>
            <person name="Aime M.C."/>
        </authorList>
    </citation>
    <scope>NUCLEOTIDE SEQUENCE [LARGE SCALE GENOMIC DNA]</scope>
    <source>
        <strain evidence="2 3">MCA 4186</strain>
    </source>
</reference>
<keyword evidence="3" id="KW-1185">Reference proteome</keyword>
<dbReference type="PROSITE" id="PS50053">
    <property type="entry name" value="UBIQUITIN_2"/>
    <property type="match status" value="1"/>
</dbReference>
<organism evidence="2 3">
    <name type="scientific">Tilletiopsis washingtonensis</name>
    <dbReference type="NCBI Taxonomy" id="58919"/>
    <lineage>
        <taxon>Eukaryota</taxon>
        <taxon>Fungi</taxon>
        <taxon>Dikarya</taxon>
        <taxon>Basidiomycota</taxon>
        <taxon>Ustilaginomycotina</taxon>
        <taxon>Exobasidiomycetes</taxon>
        <taxon>Entylomatales</taxon>
        <taxon>Entylomatales incertae sedis</taxon>
        <taxon>Tilletiopsis</taxon>
    </lineage>
</organism>
<dbReference type="SUPFAM" id="SSF54236">
    <property type="entry name" value="Ubiquitin-like"/>
    <property type="match status" value="1"/>
</dbReference>
<dbReference type="GeneID" id="37271049"/>
<dbReference type="CDD" id="cd17039">
    <property type="entry name" value="Ubl_ubiquitin_like"/>
    <property type="match status" value="1"/>
</dbReference>
<accession>A0A316Z3Z4</accession>
<dbReference type="RefSeq" id="XP_025595182.1">
    <property type="nucleotide sequence ID" value="XM_025743505.1"/>
</dbReference>
<dbReference type="EMBL" id="KZ819308">
    <property type="protein sequence ID" value="PWN94903.1"/>
    <property type="molecule type" value="Genomic_DNA"/>
</dbReference>
<evidence type="ECO:0000259" key="1">
    <source>
        <dbReference type="PROSITE" id="PS50053"/>
    </source>
</evidence>
<evidence type="ECO:0000313" key="3">
    <source>
        <dbReference type="Proteomes" id="UP000245946"/>
    </source>
</evidence>
<proteinExistence type="predicted"/>
<gene>
    <name evidence="2" type="ORF">FA09DRAFT_332560</name>
</gene>
<sequence length="106" mass="11415">MPAAPTTANAESLAAARAESFKVVIVTHTGSEPSFKITKSSTIGELRAAYGEWQHVPVNQIRLIHHGHGLADEITGEYLLYEKAAGRGLDRWGRIVIDAIVCLCGC</sequence>
<dbReference type="Proteomes" id="UP000245946">
    <property type="component" value="Unassembled WGS sequence"/>
</dbReference>
<dbReference type="Gene3D" id="3.10.20.90">
    <property type="entry name" value="Phosphatidylinositol 3-kinase Catalytic Subunit, Chain A, domain 1"/>
    <property type="match status" value="1"/>
</dbReference>
<protein>
    <recommendedName>
        <fullName evidence="1">Ubiquitin-like domain-containing protein</fullName>
    </recommendedName>
</protein>
<evidence type="ECO:0000313" key="2">
    <source>
        <dbReference type="EMBL" id="PWN94903.1"/>
    </source>
</evidence>
<name>A0A316Z3Z4_9BASI</name>
<dbReference type="InterPro" id="IPR000626">
    <property type="entry name" value="Ubiquitin-like_dom"/>
</dbReference>